<accession>A0ABT5TGF9</accession>
<keyword evidence="2" id="KW-1185">Reference proteome</keyword>
<dbReference type="EMBL" id="JAQZSM010000028">
    <property type="protein sequence ID" value="MDD7973262.1"/>
    <property type="molecule type" value="Genomic_DNA"/>
</dbReference>
<organism evidence="1 2">
    <name type="scientific">Roseinatronobacter alkalisoli</name>
    <dbReference type="NCBI Taxonomy" id="3028235"/>
    <lineage>
        <taxon>Bacteria</taxon>
        <taxon>Pseudomonadati</taxon>
        <taxon>Pseudomonadota</taxon>
        <taxon>Alphaproteobacteria</taxon>
        <taxon>Rhodobacterales</taxon>
        <taxon>Paracoccaceae</taxon>
        <taxon>Roseinatronobacter</taxon>
    </lineage>
</organism>
<sequence>MFRSKIAFVMVFRLVMSAQKKWRKISGPNRLPEVIQDVEFRDGIKQPQAVV</sequence>
<proteinExistence type="predicted"/>
<gene>
    <name evidence="1" type="ORF">PUT78_19465</name>
</gene>
<dbReference type="Proteomes" id="UP001431784">
    <property type="component" value="Unassembled WGS sequence"/>
</dbReference>
<evidence type="ECO:0000313" key="1">
    <source>
        <dbReference type="EMBL" id="MDD7973262.1"/>
    </source>
</evidence>
<name>A0ABT5TGF9_9RHOB</name>
<evidence type="ECO:0000313" key="2">
    <source>
        <dbReference type="Proteomes" id="UP001431784"/>
    </source>
</evidence>
<comment type="caution">
    <text evidence="1">The sequence shown here is derived from an EMBL/GenBank/DDBJ whole genome shotgun (WGS) entry which is preliminary data.</text>
</comment>
<protein>
    <recommendedName>
        <fullName evidence="3">Transposase</fullName>
    </recommendedName>
</protein>
<reference evidence="1" key="1">
    <citation type="submission" date="2023-02" db="EMBL/GenBank/DDBJ databases">
        <title>Description of Roseinatronobacter alkalisoli sp. nov., an alkaliphilic bacerium isolated from soda soil.</title>
        <authorList>
            <person name="Wei W."/>
        </authorList>
    </citation>
    <scope>NUCLEOTIDE SEQUENCE</scope>
    <source>
        <strain evidence="1">HJB301</strain>
    </source>
</reference>
<evidence type="ECO:0008006" key="3">
    <source>
        <dbReference type="Google" id="ProtNLM"/>
    </source>
</evidence>